<dbReference type="SUPFAM" id="SSF47240">
    <property type="entry name" value="Ferritin-like"/>
    <property type="match status" value="1"/>
</dbReference>
<dbReference type="InterPro" id="IPR009078">
    <property type="entry name" value="Ferritin-like_SF"/>
</dbReference>
<evidence type="ECO:0000256" key="7">
    <source>
        <dbReference type="RuleBase" id="RU361145"/>
    </source>
</evidence>
<protein>
    <recommendedName>
        <fullName evidence="7">Ferritin</fullName>
        <ecNumber evidence="7">1.16.3.2</ecNumber>
    </recommendedName>
</protein>
<dbReference type="GO" id="GO:0008199">
    <property type="term" value="F:ferric iron binding"/>
    <property type="evidence" value="ECO:0007669"/>
    <property type="project" value="InterPro"/>
</dbReference>
<dbReference type="GO" id="GO:0008198">
    <property type="term" value="F:ferrous iron binding"/>
    <property type="evidence" value="ECO:0007669"/>
    <property type="project" value="TreeGrafter"/>
</dbReference>
<dbReference type="OrthoDB" id="9801481at2"/>
<evidence type="ECO:0000256" key="4">
    <source>
        <dbReference type="ARBA" id="ARBA00023002"/>
    </source>
</evidence>
<proteinExistence type="inferred from homology"/>
<evidence type="ECO:0000313" key="10">
    <source>
        <dbReference type="Proteomes" id="UP000006804"/>
    </source>
</evidence>
<reference evidence="9 10" key="1">
    <citation type="submission" date="2010-11" db="EMBL/GenBank/DDBJ databases">
        <title>The complete genome of Thermotoga thermarum DSM 5069.</title>
        <authorList>
            <consortium name="US DOE Joint Genome Institute (JGI-PGF)"/>
            <person name="Lucas S."/>
            <person name="Copeland A."/>
            <person name="Lapidus A."/>
            <person name="Bruce D."/>
            <person name="Goodwin L."/>
            <person name="Pitluck S."/>
            <person name="Kyrpides N."/>
            <person name="Mavromatis K."/>
            <person name="Ivanova N."/>
            <person name="Zeytun A."/>
            <person name="Brettin T."/>
            <person name="Detter J.C."/>
            <person name="Tapia R."/>
            <person name="Han C."/>
            <person name="Land M."/>
            <person name="Hauser L."/>
            <person name="Markowitz V."/>
            <person name="Cheng J.-F."/>
            <person name="Hugenholtz P."/>
            <person name="Woyke T."/>
            <person name="Wu D."/>
            <person name="Spring S."/>
            <person name="Schroeder M."/>
            <person name="Brambilla E."/>
            <person name="Klenk H.-P."/>
            <person name="Eisen J.A."/>
        </authorList>
    </citation>
    <scope>NUCLEOTIDE SEQUENCE [LARGE SCALE GENOMIC DNA]</scope>
    <source>
        <strain evidence="9 10">DSM 5069</strain>
    </source>
</reference>
<evidence type="ECO:0000259" key="8">
    <source>
        <dbReference type="PROSITE" id="PS50905"/>
    </source>
</evidence>
<feature type="binding site" evidence="6">
    <location>
        <position position="50"/>
    </location>
    <ligand>
        <name>Fe cation</name>
        <dbReference type="ChEBI" id="CHEBI:24875"/>
        <label>1</label>
    </ligand>
</feature>
<feature type="binding site" evidence="6">
    <location>
        <position position="127"/>
    </location>
    <ligand>
        <name>Fe cation</name>
        <dbReference type="ChEBI" id="CHEBI:24875"/>
        <label>1</label>
    </ligand>
</feature>
<dbReference type="PATRIC" id="fig|688269.3.peg.320"/>
<name>F7YVA4_9THEM</name>
<dbReference type="EC" id="1.16.3.2" evidence="7"/>
<sequence>MINLKVEKAFNEQIKKELESAYLYLAMAGYFDSMNLDGMAHWMKVQAKEEFEHAMKFYNHIIERGGKVEFYPLQLLSRNWNSPLDVFEHVYEHEQKVTESINNLVELAKAENDYPAQVLLQWFVNEQVEEEANALKIVETLKKVKDSPIGIIMLDRELARRE</sequence>
<comment type="function">
    <text evidence="7">Iron-storage protein.</text>
</comment>
<keyword evidence="3 6" id="KW-0479">Metal-binding</keyword>
<keyword evidence="4" id="KW-0560">Oxidoreductase</keyword>
<evidence type="ECO:0000256" key="3">
    <source>
        <dbReference type="ARBA" id="ARBA00022723"/>
    </source>
</evidence>
<dbReference type="PROSITE" id="PS50905">
    <property type="entry name" value="FERRITIN_LIKE"/>
    <property type="match status" value="1"/>
</dbReference>
<dbReference type="InterPro" id="IPR012347">
    <property type="entry name" value="Ferritin-like"/>
</dbReference>
<keyword evidence="10" id="KW-1185">Reference proteome</keyword>
<dbReference type="RefSeq" id="WP_013931630.1">
    <property type="nucleotide sequence ID" value="NC_015707.1"/>
</dbReference>
<gene>
    <name evidence="9" type="ORF">Theth_0310</name>
</gene>
<comment type="catalytic activity">
    <reaction evidence="7">
        <text>4 Fe(2+) + O2 + 6 H2O = 4 iron(III) oxide-hydroxide + 12 H(+)</text>
        <dbReference type="Rhea" id="RHEA:11972"/>
        <dbReference type="ChEBI" id="CHEBI:15377"/>
        <dbReference type="ChEBI" id="CHEBI:15378"/>
        <dbReference type="ChEBI" id="CHEBI:15379"/>
        <dbReference type="ChEBI" id="CHEBI:29033"/>
        <dbReference type="ChEBI" id="CHEBI:78619"/>
        <dbReference type="EC" id="1.16.3.2"/>
    </reaction>
</comment>
<feature type="binding site" evidence="6">
    <location>
        <position position="53"/>
    </location>
    <ligand>
        <name>Fe cation</name>
        <dbReference type="ChEBI" id="CHEBI:24875"/>
        <label>1</label>
    </ligand>
</feature>
<dbReference type="InterPro" id="IPR008331">
    <property type="entry name" value="Ferritin_DPS_dom"/>
</dbReference>
<accession>F7YVA4</accession>
<dbReference type="PANTHER" id="PTHR11431:SF127">
    <property type="entry name" value="BACTERIAL NON-HEME FERRITIN"/>
    <property type="match status" value="1"/>
</dbReference>
<dbReference type="EMBL" id="CP002351">
    <property type="protein sequence ID" value="AEH50407.1"/>
    <property type="molecule type" value="Genomic_DNA"/>
</dbReference>
<keyword evidence="7" id="KW-0963">Cytoplasm</keyword>
<dbReference type="InterPro" id="IPR041719">
    <property type="entry name" value="Ferritin_prok"/>
</dbReference>
<dbReference type="HOGENOM" id="CLU_065681_1_2_0"/>
<dbReference type="KEGG" id="tta:Theth_0310"/>
<dbReference type="Proteomes" id="UP000006804">
    <property type="component" value="Chromosome"/>
</dbReference>
<dbReference type="GO" id="GO:0006879">
    <property type="term" value="P:intracellular iron ion homeostasis"/>
    <property type="evidence" value="ECO:0007669"/>
    <property type="project" value="UniProtKB-KW"/>
</dbReference>
<feature type="binding site" evidence="6">
    <location>
        <position position="17"/>
    </location>
    <ligand>
        <name>Fe cation</name>
        <dbReference type="ChEBI" id="CHEBI:24875"/>
        <label>1</label>
    </ligand>
</feature>
<evidence type="ECO:0000313" key="9">
    <source>
        <dbReference type="EMBL" id="AEH50407.1"/>
    </source>
</evidence>
<dbReference type="GO" id="GO:0005829">
    <property type="term" value="C:cytosol"/>
    <property type="evidence" value="ECO:0007669"/>
    <property type="project" value="TreeGrafter"/>
</dbReference>
<keyword evidence="5 6" id="KW-0408">Iron</keyword>
<dbReference type="STRING" id="688269.Theth_0310"/>
<comment type="subcellular location">
    <subcellularLocation>
        <location evidence="7">Cytoplasm</location>
    </subcellularLocation>
</comment>
<evidence type="ECO:0000256" key="2">
    <source>
        <dbReference type="ARBA" id="ARBA00022434"/>
    </source>
</evidence>
<dbReference type="FunFam" id="1.20.1260.10:FF:000001">
    <property type="entry name" value="Non-heme ferritin"/>
    <property type="match status" value="1"/>
</dbReference>
<dbReference type="Gene3D" id="1.20.1260.10">
    <property type="match status" value="1"/>
</dbReference>
<dbReference type="GO" id="GO:0006826">
    <property type="term" value="P:iron ion transport"/>
    <property type="evidence" value="ECO:0007669"/>
    <property type="project" value="InterPro"/>
</dbReference>
<dbReference type="eggNOG" id="COG1528">
    <property type="taxonomic scope" value="Bacteria"/>
</dbReference>
<evidence type="ECO:0000256" key="6">
    <source>
        <dbReference type="PIRSR" id="PIRSR601519-1"/>
    </source>
</evidence>
<feature type="binding site" evidence="6">
    <location>
        <position position="94"/>
    </location>
    <ligand>
        <name>Fe cation</name>
        <dbReference type="ChEBI" id="CHEBI:24875"/>
        <label>1</label>
    </ligand>
</feature>
<organism evidence="9 10">
    <name type="scientific">Pseudothermotoga thermarum DSM 5069</name>
    <dbReference type="NCBI Taxonomy" id="688269"/>
    <lineage>
        <taxon>Bacteria</taxon>
        <taxon>Thermotogati</taxon>
        <taxon>Thermotogota</taxon>
        <taxon>Thermotogae</taxon>
        <taxon>Thermotogales</taxon>
        <taxon>Thermotogaceae</taxon>
        <taxon>Pseudothermotoga</taxon>
    </lineage>
</organism>
<evidence type="ECO:0000256" key="1">
    <source>
        <dbReference type="ARBA" id="ARBA00006950"/>
    </source>
</evidence>
<dbReference type="PANTHER" id="PTHR11431">
    <property type="entry name" value="FERRITIN"/>
    <property type="match status" value="1"/>
</dbReference>
<dbReference type="AlphaFoldDB" id="F7YVA4"/>
<dbReference type="CDD" id="cd01055">
    <property type="entry name" value="Nonheme_Ferritin"/>
    <property type="match status" value="1"/>
</dbReference>
<keyword evidence="2 7" id="KW-0409">Iron storage</keyword>
<dbReference type="InterPro" id="IPR009040">
    <property type="entry name" value="Ferritin-like_diiron"/>
</dbReference>
<dbReference type="InterPro" id="IPR001519">
    <property type="entry name" value="Ferritin"/>
</dbReference>
<comment type="similarity">
    <text evidence="1 7">Belongs to the ferritin family. Prokaryotic subfamily.</text>
</comment>
<dbReference type="Pfam" id="PF00210">
    <property type="entry name" value="Ferritin"/>
    <property type="match status" value="1"/>
</dbReference>
<dbReference type="GO" id="GO:0042802">
    <property type="term" value="F:identical protein binding"/>
    <property type="evidence" value="ECO:0007669"/>
    <property type="project" value="UniProtKB-ARBA"/>
</dbReference>
<dbReference type="GO" id="GO:0004322">
    <property type="term" value="F:ferroxidase activity"/>
    <property type="evidence" value="ECO:0007669"/>
    <property type="project" value="TreeGrafter"/>
</dbReference>
<feature type="domain" description="Ferritin-like diiron" evidence="8">
    <location>
        <begin position="1"/>
        <end position="145"/>
    </location>
</feature>
<evidence type="ECO:0000256" key="5">
    <source>
        <dbReference type="ARBA" id="ARBA00023004"/>
    </source>
</evidence>